<evidence type="ECO:0000256" key="2">
    <source>
        <dbReference type="ARBA" id="ARBA00022803"/>
    </source>
</evidence>
<keyword evidence="1" id="KW-0677">Repeat</keyword>
<dbReference type="OrthoDB" id="308728at2759"/>
<name>A0A812MZZ0_9DINO</name>
<feature type="repeat" description="TPR" evidence="3">
    <location>
        <begin position="61"/>
        <end position="94"/>
    </location>
</feature>
<dbReference type="Proteomes" id="UP000604046">
    <property type="component" value="Unassembled WGS sequence"/>
</dbReference>
<dbReference type="InterPro" id="IPR019734">
    <property type="entry name" value="TPR_rpt"/>
</dbReference>
<dbReference type="EMBL" id="CAJNDS010001813">
    <property type="protein sequence ID" value="CAE7281789.1"/>
    <property type="molecule type" value="Genomic_DNA"/>
</dbReference>
<dbReference type="AlphaFoldDB" id="A0A812MZZ0"/>
<comment type="caution">
    <text evidence="5">The sequence shown here is derived from an EMBL/GenBank/DDBJ whole genome shotgun (WGS) entry which is preliminary data.</text>
</comment>
<dbReference type="Pfam" id="PF13424">
    <property type="entry name" value="TPR_12"/>
    <property type="match status" value="1"/>
</dbReference>
<protein>
    <submittedName>
        <fullName evidence="5">Ogt protein</fullName>
    </submittedName>
</protein>
<keyword evidence="2 3" id="KW-0802">TPR repeat</keyword>
<dbReference type="SMART" id="SM00028">
    <property type="entry name" value="TPR"/>
    <property type="match status" value="7"/>
</dbReference>
<keyword evidence="6" id="KW-1185">Reference proteome</keyword>
<evidence type="ECO:0000256" key="3">
    <source>
        <dbReference type="PROSITE-ProRule" id="PRU00339"/>
    </source>
</evidence>
<dbReference type="PANTHER" id="PTHR45586:SF1">
    <property type="entry name" value="LIPOPOLYSACCHARIDE ASSEMBLY PROTEIN B"/>
    <property type="match status" value="1"/>
</dbReference>
<feature type="repeat" description="TPR" evidence="3">
    <location>
        <begin position="27"/>
        <end position="60"/>
    </location>
</feature>
<sequence length="430" mass="48386">MKLLNSGHYDEAVRRFKQALMHKPTSVQILNNIGLVYAKCQDYAGAYEWYEKAHRQDPKDVETLFSCAWVERKRQKYQHARELFMQVLELEPNHSKALWLLGDILKTSKDYTGAIQHLETLMRIQPRGPDGHISLAQCYESTKQYPKAVQIYKNILKSLCPGRVDVHFALGKVYFLMKQYRQAVIEFDRVPDGDSRAVEARSYGAKACRELEDHERAISLAESAAQCHPRPEVMMHFFGEEYARVGEPQTQKAAQCFTQGLELEPKDLPSLMESGQRALDRTDLNANRCKLRKDESCRLRDSARGCLVPVDGSSCTSTSSSESEAASRSSTTSRGSPDAIPRTADIHGDDLSPAALGLLCSQDGTRISLWALCGVPIHTSIGSGAFDYHYGTQDIMTRRRGRHEVFSLIYEFQIPGELPPELRNGAGVRI</sequence>
<dbReference type="Pfam" id="PF14559">
    <property type="entry name" value="TPR_19"/>
    <property type="match status" value="1"/>
</dbReference>
<evidence type="ECO:0000313" key="5">
    <source>
        <dbReference type="EMBL" id="CAE7281789.1"/>
    </source>
</evidence>
<dbReference type="InterPro" id="IPR051012">
    <property type="entry name" value="CellSynth/LPSAsmb/PSIAsmb"/>
</dbReference>
<reference evidence="5" key="1">
    <citation type="submission" date="2021-02" db="EMBL/GenBank/DDBJ databases">
        <authorList>
            <person name="Dougan E. K."/>
            <person name="Rhodes N."/>
            <person name="Thang M."/>
            <person name="Chan C."/>
        </authorList>
    </citation>
    <scope>NUCLEOTIDE SEQUENCE</scope>
</reference>
<evidence type="ECO:0000256" key="1">
    <source>
        <dbReference type="ARBA" id="ARBA00022737"/>
    </source>
</evidence>
<dbReference type="PROSITE" id="PS50005">
    <property type="entry name" value="TPR"/>
    <property type="match status" value="3"/>
</dbReference>
<dbReference type="InterPro" id="IPR011990">
    <property type="entry name" value="TPR-like_helical_dom_sf"/>
</dbReference>
<dbReference type="Gene3D" id="1.25.40.10">
    <property type="entry name" value="Tetratricopeptide repeat domain"/>
    <property type="match status" value="1"/>
</dbReference>
<dbReference type="PANTHER" id="PTHR45586">
    <property type="entry name" value="TPR REPEAT-CONTAINING PROTEIN PA4667"/>
    <property type="match status" value="1"/>
</dbReference>
<evidence type="ECO:0000256" key="4">
    <source>
        <dbReference type="SAM" id="MobiDB-lite"/>
    </source>
</evidence>
<proteinExistence type="predicted"/>
<accession>A0A812MZZ0</accession>
<feature type="compositionally biased region" description="Low complexity" evidence="4">
    <location>
        <begin position="312"/>
        <end position="336"/>
    </location>
</feature>
<dbReference type="SUPFAM" id="SSF48452">
    <property type="entry name" value="TPR-like"/>
    <property type="match status" value="1"/>
</dbReference>
<gene>
    <name evidence="5" type="primary">Ogt</name>
    <name evidence="5" type="ORF">SNAT2548_LOCUS14937</name>
</gene>
<feature type="region of interest" description="Disordered" evidence="4">
    <location>
        <begin position="311"/>
        <end position="346"/>
    </location>
</feature>
<evidence type="ECO:0000313" key="6">
    <source>
        <dbReference type="Proteomes" id="UP000604046"/>
    </source>
</evidence>
<feature type="repeat" description="TPR" evidence="3">
    <location>
        <begin position="95"/>
        <end position="128"/>
    </location>
</feature>
<organism evidence="5 6">
    <name type="scientific">Symbiodinium natans</name>
    <dbReference type="NCBI Taxonomy" id="878477"/>
    <lineage>
        <taxon>Eukaryota</taxon>
        <taxon>Sar</taxon>
        <taxon>Alveolata</taxon>
        <taxon>Dinophyceae</taxon>
        <taxon>Suessiales</taxon>
        <taxon>Symbiodiniaceae</taxon>
        <taxon>Symbiodinium</taxon>
    </lineage>
</organism>